<dbReference type="EMBL" id="MG807320">
    <property type="protein sequence ID" value="AVL94414.1"/>
    <property type="molecule type" value="Genomic_DNA"/>
</dbReference>
<dbReference type="GO" id="GO:0008270">
    <property type="term" value="F:zinc ion binding"/>
    <property type="evidence" value="ECO:0007669"/>
    <property type="project" value="UniProtKB-KW"/>
</dbReference>
<dbReference type="Proteomes" id="UP000289600">
    <property type="component" value="Segment"/>
</dbReference>
<dbReference type="SUPFAM" id="SSF57850">
    <property type="entry name" value="RING/U-box"/>
    <property type="match status" value="1"/>
</dbReference>
<dbReference type="InterPro" id="IPR013083">
    <property type="entry name" value="Znf_RING/FYVE/PHD"/>
</dbReference>
<dbReference type="Pfam" id="PF13639">
    <property type="entry name" value="zf-RING_2"/>
    <property type="match status" value="1"/>
</dbReference>
<keyword evidence="1" id="KW-0479">Metal-binding</keyword>
<keyword evidence="1" id="KW-0863">Zinc-finger</keyword>
<dbReference type="InterPro" id="IPR001841">
    <property type="entry name" value="Znf_RING"/>
</dbReference>
<gene>
    <name evidence="3" type="ORF">mc_27</name>
</gene>
<keyword evidence="4" id="KW-1185">Reference proteome</keyword>
<evidence type="ECO:0000256" key="1">
    <source>
        <dbReference type="PROSITE-ProRule" id="PRU00175"/>
    </source>
</evidence>
<reference evidence="4" key="1">
    <citation type="submission" date="2018-01" db="EMBL/GenBank/DDBJ databases">
        <title>Testimony of 'menage a trois' revealed by the proteome of Megavirus virophage.</title>
        <authorList>
            <person name="Jeudy S."/>
            <person name="Bertaux L."/>
            <person name="Alempic J.-M."/>
            <person name="Lartigue A."/>
            <person name="Legendre M."/>
            <person name="Philippe N."/>
            <person name="Beucher L."/>
            <person name="Biondi E."/>
            <person name="Juul S."/>
            <person name="Turner D."/>
            <person name="Coute Y."/>
            <person name="Claverie J.-M."/>
            <person name="Abergel C."/>
        </authorList>
    </citation>
    <scope>NUCLEOTIDE SEQUENCE [LARGE SCALE GENOMIC DNA]</scope>
</reference>
<protein>
    <recommendedName>
        <fullName evidence="2">RING-type domain-containing protein</fullName>
    </recommendedName>
</protein>
<feature type="domain" description="RING-type" evidence="2">
    <location>
        <begin position="147"/>
        <end position="208"/>
    </location>
</feature>
<dbReference type="Gene3D" id="3.30.40.10">
    <property type="entry name" value="Zinc/RING finger domain, C3HC4 (zinc finger)"/>
    <property type="match status" value="1"/>
</dbReference>
<proteinExistence type="predicted"/>
<dbReference type="PROSITE" id="PS50089">
    <property type="entry name" value="ZF_RING_2"/>
    <property type="match status" value="1"/>
</dbReference>
<name>A0A2P1EKK3_9VIRU</name>
<dbReference type="SMART" id="SM00184">
    <property type="entry name" value="RING"/>
    <property type="match status" value="1"/>
</dbReference>
<accession>A0A2P1EKK3</accession>
<sequence>MNCNQTESKTTIVVKSNYGNYQWCCGGCDQAGFYLDATPNFSGIFCGQMINIKIIIHDSNLLDNIDIIEIKTINNELLKHTYSKINKITVFYFGINEKYAGLSIKINFSKIKPLPENTRFMRRPDIEIIHQEIIDFPILDIKSSVECPICLEQITNNKYISHCKHVFHIKCLWDYLKINNYLRELSWFCSKHCKHDKKTNPFPCPLCRTILESNY</sequence>
<evidence type="ECO:0000313" key="4">
    <source>
        <dbReference type="Proteomes" id="UP000289600"/>
    </source>
</evidence>
<keyword evidence="1" id="KW-0862">Zinc</keyword>
<evidence type="ECO:0000313" key="3">
    <source>
        <dbReference type="EMBL" id="AVL94414.1"/>
    </source>
</evidence>
<organism evidence="3 4">
    <name type="scientific">Moumouvirus australiensis</name>
    <dbReference type="NCBI Taxonomy" id="2109587"/>
    <lineage>
        <taxon>Viruses</taxon>
        <taxon>Varidnaviria</taxon>
        <taxon>Bamfordvirae</taxon>
        <taxon>Nucleocytoviricota</taxon>
        <taxon>Megaviricetes</taxon>
        <taxon>Imitervirales</taxon>
        <taxon>Mimiviridae</taxon>
        <taxon>Megamimivirinae</taxon>
        <taxon>Moumouvirus</taxon>
        <taxon>Moumouvirus australiense</taxon>
    </lineage>
</organism>
<evidence type="ECO:0000259" key="2">
    <source>
        <dbReference type="PROSITE" id="PS50089"/>
    </source>
</evidence>